<dbReference type="RefSeq" id="YP_010051600.1">
    <property type="nucleotide sequence ID" value="NC_054444.1"/>
</dbReference>
<name>A0A5J6TIX5_9CAUD</name>
<protein>
    <submittedName>
        <fullName evidence="1">Uncharacterized protein</fullName>
    </submittedName>
</protein>
<organism evidence="1 2">
    <name type="scientific">Mycobacterium phage Antsirabe</name>
    <dbReference type="NCBI Taxonomy" id="2575610"/>
    <lineage>
        <taxon>Viruses</taxon>
        <taxon>Duplodnaviria</taxon>
        <taxon>Heunggongvirae</taxon>
        <taxon>Uroviricota</taxon>
        <taxon>Caudoviricetes</taxon>
        <taxon>Gclasvirinae</taxon>
        <taxon>Antsirabevirus</taxon>
        <taxon>Antsirabevirus antsirabe</taxon>
    </lineage>
</organism>
<evidence type="ECO:0000313" key="1">
    <source>
        <dbReference type="EMBL" id="QFG10014.1"/>
    </source>
</evidence>
<sequence>MNAPALRQWQRSLRYNIDQARADLDKMAANWHDGLLSHQSYTNGRIAEMERALELVGLLLVGEEAPDVADVLDARSWARWPEVVDYAQRHDVDTEDAIRLLVNSGLSHQ</sequence>
<evidence type="ECO:0000313" key="2">
    <source>
        <dbReference type="Proteomes" id="UP000326949"/>
    </source>
</evidence>
<dbReference type="EMBL" id="MN234183">
    <property type="protein sequence ID" value="QFG10014.1"/>
    <property type="molecule type" value="Genomic_DNA"/>
</dbReference>
<dbReference type="Proteomes" id="UP000326949">
    <property type="component" value="Segment"/>
</dbReference>
<dbReference type="KEGG" id="vg:63926090"/>
<reference evidence="1 2" key="1">
    <citation type="submission" date="2019-07" db="EMBL/GenBank/DDBJ databases">
        <authorList>
            <person name="Divens A.M."/>
            <person name="Garlena R.A."/>
            <person name="Russell D.A."/>
            <person name="Pope W.H."/>
            <person name="Jacobs-Sera D."/>
            <person name="Hatfull G.F."/>
        </authorList>
    </citation>
    <scope>NUCLEOTIDE SEQUENCE [LARGE SCALE GENOMIC DNA]</scope>
</reference>
<proteinExistence type="predicted"/>
<accession>A0A5J6TIX5</accession>
<gene>
    <name evidence="1" type="primary">60</name>
    <name evidence="1" type="ORF">PBI_ANTSIRABE_60</name>
</gene>
<keyword evidence="2" id="KW-1185">Reference proteome</keyword>
<dbReference type="GeneID" id="63926090"/>